<dbReference type="HOGENOM" id="CLU_160185_0_0_1"/>
<organism evidence="2 3">
    <name type="scientific">[Torrubiella] hemipterigena</name>
    <dbReference type="NCBI Taxonomy" id="1531966"/>
    <lineage>
        <taxon>Eukaryota</taxon>
        <taxon>Fungi</taxon>
        <taxon>Dikarya</taxon>
        <taxon>Ascomycota</taxon>
        <taxon>Pezizomycotina</taxon>
        <taxon>Sordariomycetes</taxon>
        <taxon>Hypocreomycetidae</taxon>
        <taxon>Hypocreales</taxon>
        <taxon>Clavicipitaceae</taxon>
        <taxon>Clavicipitaceae incertae sedis</taxon>
        <taxon>'Torrubiella' clade</taxon>
    </lineage>
</organism>
<dbReference type="EMBL" id="CDHN01000001">
    <property type="protein sequence ID" value="CEJ81277.1"/>
    <property type="molecule type" value="Genomic_DNA"/>
</dbReference>
<feature type="signal peptide" evidence="1">
    <location>
        <begin position="1"/>
        <end position="15"/>
    </location>
</feature>
<accession>A0A0A1T4Q1</accession>
<evidence type="ECO:0000313" key="2">
    <source>
        <dbReference type="EMBL" id="CEJ81277.1"/>
    </source>
</evidence>
<proteinExistence type="predicted"/>
<name>A0A0A1T4Q1_9HYPO</name>
<keyword evidence="1" id="KW-0732">Signal</keyword>
<protein>
    <submittedName>
        <fullName evidence="2">Uncharacterized protein</fullName>
    </submittedName>
</protein>
<evidence type="ECO:0000256" key="1">
    <source>
        <dbReference type="SAM" id="SignalP"/>
    </source>
</evidence>
<dbReference type="Proteomes" id="UP000039046">
    <property type="component" value="Unassembled WGS sequence"/>
</dbReference>
<keyword evidence="3" id="KW-1185">Reference proteome</keyword>
<reference evidence="2 3" key="1">
    <citation type="journal article" date="2015" name="Genome Announc.">
        <title>Draft Genome Sequence and Gene Annotation of the Entomopathogenic Fungus Verticillium hemipterigenum.</title>
        <authorList>
            <person name="Horn F."/>
            <person name="Habel A."/>
            <person name="Scharf D.H."/>
            <person name="Dworschak J."/>
            <person name="Brakhage A.A."/>
            <person name="Guthke R."/>
            <person name="Hertweck C."/>
            <person name="Linde J."/>
        </authorList>
    </citation>
    <scope>NUCLEOTIDE SEQUENCE [LARGE SCALE GENOMIC DNA]</scope>
</reference>
<feature type="chain" id="PRO_5012249403" evidence="1">
    <location>
        <begin position="16"/>
        <end position="119"/>
    </location>
</feature>
<sequence length="119" mass="12797">MRQLAALAFLSLTLASPVVQLGVPPLPGTNSTTDGCTGTMFAHLYGWEAGCGAGYQTFNYELWQFHYITSDGSGDCGTIHLNYFTGLDQNGDKTSVTMQRNQCININTGGPVNSISMYC</sequence>
<evidence type="ECO:0000313" key="3">
    <source>
        <dbReference type="Proteomes" id="UP000039046"/>
    </source>
</evidence>
<gene>
    <name evidence="2" type="ORF">VHEMI01415</name>
</gene>
<dbReference type="AlphaFoldDB" id="A0A0A1T4Q1"/>